<evidence type="ECO:0000313" key="2">
    <source>
        <dbReference type="Proteomes" id="UP000054485"/>
    </source>
</evidence>
<evidence type="ECO:0000313" key="1">
    <source>
        <dbReference type="EMBL" id="KIK38717.1"/>
    </source>
</evidence>
<keyword evidence="2" id="KW-1185">Reference proteome</keyword>
<reference evidence="2" key="2">
    <citation type="submission" date="2015-01" db="EMBL/GenBank/DDBJ databases">
        <title>Evolutionary Origins and Diversification of the Mycorrhizal Mutualists.</title>
        <authorList>
            <consortium name="DOE Joint Genome Institute"/>
            <consortium name="Mycorrhizal Genomics Consortium"/>
            <person name="Kohler A."/>
            <person name="Kuo A."/>
            <person name="Nagy L.G."/>
            <person name="Floudas D."/>
            <person name="Copeland A."/>
            <person name="Barry K.W."/>
            <person name="Cichocki N."/>
            <person name="Veneault-Fourrey C."/>
            <person name="LaButti K."/>
            <person name="Lindquist E.A."/>
            <person name="Lipzen A."/>
            <person name="Lundell T."/>
            <person name="Morin E."/>
            <person name="Murat C."/>
            <person name="Riley R."/>
            <person name="Ohm R."/>
            <person name="Sun H."/>
            <person name="Tunlid A."/>
            <person name="Henrissat B."/>
            <person name="Grigoriev I.V."/>
            <person name="Hibbett D.S."/>
            <person name="Martin F."/>
        </authorList>
    </citation>
    <scope>NUCLEOTIDE SEQUENCE [LARGE SCALE GENOMIC DNA]</scope>
    <source>
        <strain evidence="2">UH-Slu-Lm8-n1</strain>
    </source>
</reference>
<reference evidence="1 2" key="1">
    <citation type="submission" date="2014-04" db="EMBL/GenBank/DDBJ databases">
        <authorList>
            <consortium name="DOE Joint Genome Institute"/>
            <person name="Kuo A."/>
            <person name="Ruytinx J."/>
            <person name="Rineau F."/>
            <person name="Colpaert J."/>
            <person name="Kohler A."/>
            <person name="Nagy L.G."/>
            <person name="Floudas D."/>
            <person name="Copeland A."/>
            <person name="Barry K.W."/>
            <person name="Cichocki N."/>
            <person name="Veneault-Fourrey C."/>
            <person name="LaButti K."/>
            <person name="Lindquist E.A."/>
            <person name="Lipzen A."/>
            <person name="Lundell T."/>
            <person name="Morin E."/>
            <person name="Murat C."/>
            <person name="Sun H."/>
            <person name="Tunlid A."/>
            <person name="Henrissat B."/>
            <person name="Grigoriev I.V."/>
            <person name="Hibbett D.S."/>
            <person name="Martin F."/>
            <person name="Nordberg H.P."/>
            <person name="Cantor M.N."/>
            <person name="Hua S.X."/>
        </authorList>
    </citation>
    <scope>NUCLEOTIDE SEQUENCE [LARGE SCALE GENOMIC DNA]</scope>
    <source>
        <strain evidence="1 2">UH-Slu-Lm8-n1</strain>
    </source>
</reference>
<protein>
    <submittedName>
        <fullName evidence="1">Uncharacterized protein</fullName>
    </submittedName>
</protein>
<dbReference type="InParanoid" id="A0A0D0AWE8"/>
<dbReference type="EMBL" id="KN835378">
    <property type="protein sequence ID" value="KIK38717.1"/>
    <property type="molecule type" value="Genomic_DNA"/>
</dbReference>
<dbReference type="Proteomes" id="UP000054485">
    <property type="component" value="Unassembled WGS sequence"/>
</dbReference>
<sequence length="71" mass="8472">MHHTYYKYGVRLPLIVVDWRTMVQLFLRCSGKYRLHVRNLGVTSNIKISKIQCAITNYRSLGYIWRLRTAV</sequence>
<dbReference type="HOGENOM" id="CLU_2741732_0_0_1"/>
<dbReference type="AlphaFoldDB" id="A0A0D0AWE8"/>
<name>A0A0D0AWE8_9AGAM</name>
<proteinExistence type="predicted"/>
<gene>
    <name evidence="1" type="ORF">CY34DRAFT_375234</name>
</gene>
<accession>A0A0D0AWE8</accession>
<organism evidence="1 2">
    <name type="scientific">Suillus luteus UH-Slu-Lm8-n1</name>
    <dbReference type="NCBI Taxonomy" id="930992"/>
    <lineage>
        <taxon>Eukaryota</taxon>
        <taxon>Fungi</taxon>
        <taxon>Dikarya</taxon>
        <taxon>Basidiomycota</taxon>
        <taxon>Agaricomycotina</taxon>
        <taxon>Agaricomycetes</taxon>
        <taxon>Agaricomycetidae</taxon>
        <taxon>Boletales</taxon>
        <taxon>Suillineae</taxon>
        <taxon>Suillaceae</taxon>
        <taxon>Suillus</taxon>
    </lineage>
</organism>